<dbReference type="PANTHER" id="PTHR43820:SF4">
    <property type="entry name" value="HIGH-AFFINITY BRANCHED-CHAIN AMINO ACID TRANSPORT ATP-BINDING PROTEIN LIVF"/>
    <property type="match status" value="1"/>
</dbReference>
<keyword evidence="5" id="KW-0029">Amino-acid transport</keyword>
<dbReference type="STRING" id="52.CMC5_001270"/>
<dbReference type="Pfam" id="PF00005">
    <property type="entry name" value="ABC_tran"/>
    <property type="match status" value="1"/>
</dbReference>
<dbReference type="GO" id="GO:0016887">
    <property type="term" value="F:ATP hydrolysis activity"/>
    <property type="evidence" value="ECO:0007669"/>
    <property type="project" value="InterPro"/>
</dbReference>
<protein>
    <submittedName>
        <fullName evidence="7">Amino acid ABC transporter ATPase</fullName>
    </submittedName>
</protein>
<feature type="domain" description="ABC transporter" evidence="6">
    <location>
        <begin position="20"/>
        <end position="252"/>
    </location>
</feature>
<dbReference type="AlphaFoldDB" id="A0A0K1E558"/>
<dbReference type="Proteomes" id="UP000067626">
    <property type="component" value="Chromosome"/>
</dbReference>
<dbReference type="SMART" id="SM00382">
    <property type="entry name" value="AAA"/>
    <property type="match status" value="1"/>
</dbReference>
<dbReference type="InterPro" id="IPR027417">
    <property type="entry name" value="P-loop_NTPase"/>
</dbReference>
<comment type="similarity">
    <text evidence="1">Belongs to the ABC transporter superfamily.</text>
</comment>
<dbReference type="InterPro" id="IPR017871">
    <property type="entry name" value="ABC_transporter-like_CS"/>
</dbReference>
<dbReference type="OrthoDB" id="9809450at2"/>
<dbReference type="PANTHER" id="PTHR43820">
    <property type="entry name" value="HIGH-AFFINITY BRANCHED-CHAIN AMINO ACID TRANSPORT ATP-BINDING PROTEIN LIVF"/>
    <property type="match status" value="1"/>
</dbReference>
<evidence type="ECO:0000256" key="2">
    <source>
        <dbReference type="ARBA" id="ARBA00022448"/>
    </source>
</evidence>
<proteinExistence type="inferred from homology"/>
<accession>A0A0K1E558</accession>
<dbReference type="InterPro" id="IPR003593">
    <property type="entry name" value="AAA+_ATPase"/>
</dbReference>
<sequence>MKTVHPTRTPPSAAAGSPLLTVRDLAVVYGGIKALKGVSLEVRTGEIVAMIGANGAGKTTTLKTIMRLLPLAGGQITYDGRDLQAVSTEQVVALGISLVPEGRAIFADLTVKENLELGAWNHRDRQIMQETLEDVVKLFPRLGERMRQEGGTLSGGEQQMLAIGRAMMARPAMLLLDEPSLGIAPRLVADIFEAVARIAEAGTTILLVEQNTRLALKYSKRAYVLRTGEIAMTGSSRELADNEEIRAAYLGG</sequence>
<reference evidence="7 8" key="1">
    <citation type="submission" date="2015-07" db="EMBL/GenBank/DDBJ databases">
        <title>Genome analysis of myxobacterium Chondromyces crocatus Cm c5 reveals a high potential for natural compound synthesis and the genetic basis for the loss of fruiting body formation.</title>
        <authorList>
            <person name="Zaburannyi N."/>
            <person name="Bunk B."/>
            <person name="Maier J."/>
            <person name="Overmann J."/>
            <person name="Mueller R."/>
        </authorList>
    </citation>
    <scope>NUCLEOTIDE SEQUENCE [LARGE SCALE GENOMIC DNA]</scope>
    <source>
        <strain evidence="7 8">Cm c5</strain>
    </source>
</reference>
<dbReference type="Gene3D" id="3.40.50.300">
    <property type="entry name" value="P-loop containing nucleotide triphosphate hydrolases"/>
    <property type="match status" value="1"/>
</dbReference>
<gene>
    <name evidence="7" type="primary">livF</name>
    <name evidence="7" type="ORF">CMC5_001270</name>
</gene>
<keyword evidence="2" id="KW-0813">Transport</keyword>
<evidence type="ECO:0000259" key="6">
    <source>
        <dbReference type="PROSITE" id="PS50893"/>
    </source>
</evidence>
<organism evidence="7 8">
    <name type="scientific">Chondromyces crocatus</name>
    <dbReference type="NCBI Taxonomy" id="52"/>
    <lineage>
        <taxon>Bacteria</taxon>
        <taxon>Pseudomonadati</taxon>
        <taxon>Myxococcota</taxon>
        <taxon>Polyangia</taxon>
        <taxon>Polyangiales</taxon>
        <taxon>Polyangiaceae</taxon>
        <taxon>Chondromyces</taxon>
    </lineage>
</organism>
<dbReference type="InterPro" id="IPR052156">
    <property type="entry name" value="BCAA_Transport_ATP-bd_LivF"/>
</dbReference>
<keyword evidence="3" id="KW-0547">Nucleotide-binding</keyword>
<dbReference type="EMBL" id="CP012159">
    <property type="protein sequence ID" value="AKT36015.1"/>
    <property type="molecule type" value="Genomic_DNA"/>
</dbReference>
<name>A0A0K1E558_CHOCO</name>
<dbReference type="GO" id="GO:0015658">
    <property type="term" value="F:branched-chain amino acid transmembrane transporter activity"/>
    <property type="evidence" value="ECO:0007669"/>
    <property type="project" value="InterPro"/>
</dbReference>
<dbReference type="GO" id="GO:0015807">
    <property type="term" value="P:L-amino acid transport"/>
    <property type="evidence" value="ECO:0007669"/>
    <property type="project" value="TreeGrafter"/>
</dbReference>
<evidence type="ECO:0000256" key="3">
    <source>
        <dbReference type="ARBA" id="ARBA00022741"/>
    </source>
</evidence>
<dbReference type="CDD" id="cd03224">
    <property type="entry name" value="ABC_TM1139_LivF_branched"/>
    <property type="match status" value="1"/>
</dbReference>
<dbReference type="InterPro" id="IPR003439">
    <property type="entry name" value="ABC_transporter-like_ATP-bd"/>
</dbReference>
<dbReference type="KEGG" id="ccro:CMC5_001270"/>
<dbReference type="PROSITE" id="PS00211">
    <property type="entry name" value="ABC_TRANSPORTER_1"/>
    <property type="match status" value="1"/>
</dbReference>
<dbReference type="GO" id="GO:0005524">
    <property type="term" value="F:ATP binding"/>
    <property type="evidence" value="ECO:0007669"/>
    <property type="project" value="UniProtKB-KW"/>
</dbReference>
<evidence type="ECO:0000256" key="5">
    <source>
        <dbReference type="ARBA" id="ARBA00022970"/>
    </source>
</evidence>
<keyword evidence="8" id="KW-1185">Reference proteome</keyword>
<keyword evidence="4" id="KW-0067">ATP-binding</keyword>
<dbReference type="RefSeq" id="WP_050428590.1">
    <property type="nucleotide sequence ID" value="NZ_CP012159.1"/>
</dbReference>
<dbReference type="PATRIC" id="fig|52.7.peg.137"/>
<evidence type="ECO:0000256" key="4">
    <source>
        <dbReference type="ARBA" id="ARBA00022840"/>
    </source>
</evidence>
<dbReference type="InterPro" id="IPR030660">
    <property type="entry name" value="ABC_branched_ATPase_LivF/BraG"/>
</dbReference>
<evidence type="ECO:0000313" key="7">
    <source>
        <dbReference type="EMBL" id="AKT36015.1"/>
    </source>
</evidence>
<dbReference type="SUPFAM" id="SSF52540">
    <property type="entry name" value="P-loop containing nucleoside triphosphate hydrolases"/>
    <property type="match status" value="1"/>
</dbReference>
<dbReference type="PROSITE" id="PS50893">
    <property type="entry name" value="ABC_TRANSPORTER_2"/>
    <property type="match status" value="1"/>
</dbReference>
<evidence type="ECO:0000313" key="8">
    <source>
        <dbReference type="Proteomes" id="UP000067626"/>
    </source>
</evidence>
<dbReference type="PIRSF" id="PIRSF039137">
    <property type="entry name" value="ABC_branched_ATPase"/>
    <property type="match status" value="1"/>
</dbReference>
<evidence type="ECO:0000256" key="1">
    <source>
        <dbReference type="ARBA" id="ARBA00005417"/>
    </source>
</evidence>